<dbReference type="GO" id="GO:0008061">
    <property type="term" value="F:chitin binding"/>
    <property type="evidence" value="ECO:0007669"/>
    <property type="project" value="InterPro"/>
</dbReference>
<gene>
    <name evidence="3" type="primary">WBGene00114697</name>
</gene>
<keyword evidence="2" id="KW-0812">Transmembrane</keyword>
<organism evidence="3 4">
    <name type="scientific">Pristionchus pacificus</name>
    <name type="common">Parasitic nematode worm</name>
    <dbReference type="NCBI Taxonomy" id="54126"/>
    <lineage>
        <taxon>Eukaryota</taxon>
        <taxon>Metazoa</taxon>
        <taxon>Ecdysozoa</taxon>
        <taxon>Nematoda</taxon>
        <taxon>Chromadorea</taxon>
        <taxon>Rhabditida</taxon>
        <taxon>Rhabditina</taxon>
        <taxon>Diplogasteromorpha</taxon>
        <taxon>Diplogasteroidea</taxon>
        <taxon>Neodiplogasteridae</taxon>
        <taxon>Pristionchus</taxon>
    </lineage>
</organism>
<dbReference type="Gene3D" id="3.20.20.80">
    <property type="entry name" value="Glycosidases"/>
    <property type="match status" value="1"/>
</dbReference>
<feature type="compositionally biased region" description="Polar residues" evidence="1">
    <location>
        <begin position="226"/>
        <end position="249"/>
    </location>
</feature>
<dbReference type="EnsemblMetazoa" id="PPA25143.1">
    <property type="protein sequence ID" value="PPA25143.1"/>
    <property type="gene ID" value="WBGene00114697"/>
</dbReference>
<dbReference type="SMART" id="SM00636">
    <property type="entry name" value="Glyco_18"/>
    <property type="match status" value="1"/>
</dbReference>
<sequence length="873" mass="94747">MLSTPFDRLDAEPKGGSRNASTNSVASRDSRSAIMHSNENLTTWDSAASNVSGTSQPPAAYPANVNPSYVPAGRSYPPSDSIPPLPVSGYRPAGQLQRKRNRLQEWKASCCRPLPLIVCGVLTLLIIGAIIAIAVTQSQANEERRFDNNGQPLQQYSANQQQLPESLQNRQGQNGSGTQPGQQQGMLSNTISASSGYTPNIQPQVAAGQSSPNTNGITNGNGIPNVGQSSPNLYNNMQQTGSQQTNGLYNFPQNGQNQVVYGNGGMNIGSQGAQQQSNYSNGGFSNNGINSSPYAQNGQHQRPVDMTGYAPNVMSQSNSGQQQTGASTNGQMPAMNGVSSSGQTPAPSSGYVPNIAQPQSQPIPNNQLYGIGRLSVAAPYINGCYLANWAIYRPEPYKFTPHNIPIGLCTHIFYAFAAVNVTTFQATSSDDYADITLKNFDALNKLKKQQPGLTTMLSFGGWTESQTGIYSVIAADPVKRSTFVQSAWAMAAQYGFDGIDLDWEYPGAPDRYNYIDLLKDLKSGSVGKMLTAAVPAKHEDMIGYNVYEMNDYLDYFNVMTYDLYGADETEVQHHASYSGIVNTLQLWKIRGADRSKLLMGIPAYGVGWIADRCFAGTPDSGPIPAQKISGEDGKAAYFELKKMTGQTIDSADGPYFQTTINGKNGCYGFDNPTSILKKMEYVKQQGLAGAFTWTVDFDDLATFELHYAIKTTGRPAAPSSQSQQPNNRKRNRLQELKTRTCSSKTLIGILVAILLVVAIVIVIAITQFNDRIGEVFIRPSYGELPNSGNYQPPPSPREQYASSFGVQPQYGEEMNGLGTVNNGLYQSRAGEYPQQVNGAYSGQLQSGSYGNFNNRQQNYPTNQGYQGYGRRRR</sequence>
<reference evidence="3" key="2">
    <citation type="submission" date="2022-06" db="UniProtKB">
        <authorList>
            <consortium name="EnsemblMetazoa"/>
        </authorList>
    </citation>
    <scope>IDENTIFICATION</scope>
    <source>
        <strain evidence="3">PS312</strain>
    </source>
</reference>
<evidence type="ECO:0000313" key="4">
    <source>
        <dbReference type="Proteomes" id="UP000005239"/>
    </source>
</evidence>
<dbReference type="Proteomes" id="UP000005239">
    <property type="component" value="Unassembled WGS sequence"/>
</dbReference>
<keyword evidence="2" id="KW-1133">Transmembrane helix</keyword>
<dbReference type="PANTHER" id="PTHR11177">
    <property type="entry name" value="CHITINASE"/>
    <property type="match status" value="1"/>
</dbReference>
<evidence type="ECO:0000256" key="2">
    <source>
        <dbReference type="SAM" id="Phobius"/>
    </source>
</evidence>
<feature type="region of interest" description="Disordered" evidence="1">
    <location>
        <begin position="266"/>
        <end position="350"/>
    </location>
</feature>
<feature type="compositionally biased region" description="Low complexity" evidence="1">
    <location>
        <begin position="212"/>
        <end position="225"/>
    </location>
</feature>
<dbReference type="PROSITE" id="PS51910">
    <property type="entry name" value="GH18_2"/>
    <property type="match status" value="1"/>
</dbReference>
<feature type="region of interest" description="Disordered" evidence="1">
    <location>
        <begin position="157"/>
        <end position="249"/>
    </location>
</feature>
<dbReference type="PANTHER" id="PTHR11177:SF400">
    <property type="entry name" value="ENDOCHITINASE-RELATED"/>
    <property type="match status" value="1"/>
</dbReference>
<dbReference type="InterPro" id="IPR001579">
    <property type="entry name" value="Glyco_hydro_18_chit_AS"/>
</dbReference>
<feature type="compositionally biased region" description="Low complexity" evidence="1">
    <location>
        <begin position="274"/>
        <end position="292"/>
    </location>
</feature>
<feature type="compositionally biased region" description="Polar residues" evidence="1">
    <location>
        <begin position="847"/>
        <end position="862"/>
    </location>
</feature>
<reference evidence="4" key="1">
    <citation type="journal article" date="2008" name="Nat. Genet.">
        <title>The Pristionchus pacificus genome provides a unique perspective on nematode lifestyle and parasitism.</title>
        <authorList>
            <person name="Dieterich C."/>
            <person name="Clifton S.W."/>
            <person name="Schuster L.N."/>
            <person name="Chinwalla A."/>
            <person name="Delehaunty K."/>
            <person name="Dinkelacker I."/>
            <person name="Fulton L."/>
            <person name="Fulton R."/>
            <person name="Godfrey J."/>
            <person name="Minx P."/>
            <person name="Mitreva M."/>
            <person name="Roeseler W."/>
            <person name="Tian H."/>
            <person name="Witte H."/>
            <person name="Yang S.P."/>
            <person name="Wilson R.K."/>
            <person name="Sommer R.J."/>
        </authorList>
    </citation>
    <scope>NUCLEOTIDE SEQUENCE [LARGE SCALE GENOMIC DNA]</scope>
    <source>
        <strain evidence="4">PS312</strain>
    </source>
</reference>
<protein>
    <submittedName>
        <fullName evidence="3">Glycoside hydrolase</fullName>
    </submittedName>
</protein>
<evidence type="ECO:0000313" key="3">
    <source>
        <dbReference type="EnsemblMetazoa" id="PPA25143.1"/>
    </source>
</evidence>
<feature type="compositionally biased region" description="Polar residues" evidence="1">
    <location>
        <begin position="157"/>
        <end position="211"/>
    </location>
</feature>
<dbReference type="GO" id="GO:0005975">
    <property type="term" value="P:carbohydrate metabolic process"/>
    <property type="evidence" value="ECO:0007669"/>
    <property type="project" value="InterPro"/>
</dbReference>
<name>A0A2A6CNE2_PRIPA</name>
<evidence type="ECO:0000256" key="1">
    <source>
        <dbReference type="SAM" id="MobiDB-lite"/>
    </source>
</evidence>
<keyword evidence="4" id="KW-1185">Reference proteome</keyword>
<dbReference type="InterPro" id="IPR011583">
    <property type="entry name" value="Chitinase_II/V-like_cat"/>
</dbReference>
<proteinExistence type="predicted"/>
<dbReference type="PROSITE" id="PS01095">
    <property type="entry name" value="GH18_1"/>
    <property type="match status" value="1"/>
</dbReference>
<dbReference type="GO" id="GO:0005576">
    <property type="term" value="C:extracellular region"/>
    <property type="evidence" value="ECO:0000318"/>
    <property type="project" value="GO_Central"/>
</dbReference>
<dbReference type="InterPro" id="IPR001223">
    <property type="entry name" value="Glyco_hydro18_cat"/>
</dbReference>
<dbReference type="AlphaFoldDB" id="A0A2A6CNE2"/>
<feature type="compositionally biased region" description="Polar residues" evidence="1">
    <location>
        <begin position="18"/>
        <end position="27"/>
    </location>
</feature>
<feature type="compositionally biased region" description="Polar residues" evidence="1">
    <location>
        <begin position="35"/>
        <end position="57"/>
    </location>
</feature>
<dbReference type="InterPro" id="IPR029070">
    <property type="entry name" value="Chitinase_insertion_sf"/>
</dbReference>
<feature type="transmembrane region" description="Helical" evidence="2">
    <location>
        <begin position="746"/>
        <end position="768"/>
    </location>
</feature>
<dbReference type="InterPro" id="IPR017853">
    <property type="entry name" value="GH"/>
</dbReference>
<feature type="region of interest" description="Disordered" evidence="1">
    <location>
        <begin position="714"/>
        <end position="735"/>
    </location>
</feature>
<feature type="transmembrane region" description="Helical" evidence="2">
    <location>
        <begin position="114"/>
        <end position="135"/>
    </location>
</feature>
<dbReference type="SUPFAM" id="SSF51445">
    <property type="entry name" value="(Trans)glycosidases"/>
    <property type="match status" value="1"/>
</dbReference>
<dbReference type="Pfam" id="PF00704">
    <property type="entry name" value="Glyco_hydro_18"/>
    <property type="match status" value="1"/>
</dbReference>
<accession>A0A8R1UHZ3</accession>
<keyword evidence="2" id="KW-0472">Membrane</keyword>
<dbReference type="Gene3D" id="3.10.50.10">
    <property type="match status" value="1"/>
</dbReference>
<feature type="region of interest" description="Disordered" evidence="1">
    <location>
        <begin position="1"/>
        <end position="66"/>
    </location>
</feature>
<accession>A0A2A6CNE2</accession>
<feature type="compositionally biased region" description="Polar residues" evidence="1">
    <location>
        <begin position="313"/>
        <end position="347"/>
    </location>
</feature>
<dbReference type="FunFam" id="3.20.20.80:FF:000418">
    <property type="entry name" value="Uncharacterized protein"/>
    <property type="match status" value="1"/>
</dbReference>
<dbReference type="GO" id="GO:0004568">
    <property type="term" value="F:chitinase activity"/>
    <property type="evidence" value="ECO:0000318"/>
    <property type="project" value="GO_Central"/>
</dbReference>
<dbReference type="InterPro" id="IPR050314">
    <property type="entry name" value="Glycosyl_Hydrlase_18"/>
</dbReference>
<dbReference type="GO" id="GO:0006032">
    <property type="term" value="P:chitin catabolic process"/>
    <property type="evidence" value="ECO:0000318"/>
    <property type="project" value="GO_Central"/>
</dbReference>
<dbReference type="OrthoDB" id="73875at2759"/>
<feature type="region of interest" description="Disordered" evidence="1">
    <location>
        <begin position="847"/>
        <end position="873"/>
    </location>
</feature>